<sequence>MKKKKLSRRIFLEKMLATTAIVSSVGSVVNPQRSFSMEHKVSRKSFHKIGIIGLDTSHSEVFSKIINEGELKSRGFKVVAAYPHGSKDIASALDMKQGVIDAVRRLGVEIVDSIEQLLANVDFVLLESNDGKVHLEQAKLVFSEKKPVFIDKPLAGSLKDVKEIIALSKHHQTPFFSSSALRYDTNVVKVKNGAIGPVTGADVYTPAEIDPGHLDMAWYGIHGVEMLFTVMGPGCQSVRRVHTEGTDMLVGMWTDGRVGTVRGIRKGAASISGVAFGEKGISPLGPFTTYVPLVDKILTFFETRIPPFYIEETLEIFQFMHAADVSKAKNGKEIKLK</sequence>
<keyword evidence="5" id="KW-1185">Reference proteome</keyword>
<comment type="similarity">
    <text evidence="1">Belongs to the Gfo/Idh/MocA family.</text>
</comment>
<organism evidence="4 5">
    <name type="scientific">Sphingobacterium faecale</name>
    <dbReference type="NCBI Taxonomy" id="2803775"/>
    <lineage>
        <taxon>Bacteria</taxon>
        <taxon>Pseudomonadati</taxon>
        <taxon>Bacteroidota</taxon>
        <taxon>Sphingobacteriia</taxon>
        <taxon>Sphingobacteriales</taxon>
        <taxon>Sphingobacteriaceae</taxon>
        <taxon>Sphingobacterium</taxon>
    </lineage>
</organism>
<reference evidence="4 5" key="1">
    <citation type="submission" date="2021-01" db="EMBL/GenBank/DDBJ databases">
        <title>C459-1 draft genome sequence.</title>
        <authorList>
            <person name="Zhang X.-F."/>
        </authorList>
    </citation>
    <scope>NUCLEOTIDE SEQUENCE [LARGE SCALE GENOMIC DNA]</scope>
    <source>
        <strain evidence="5">C459-1</strain>
    </source>
</reference>
<proteinExistence type="inferred from homology"/>
<dbReference type="InterPro" id="IPR000683">
    <property type="entry name" value="Gfo/Idh/MocA-like_OxRdtase_N"/>
</dbReference>
<gene>
    <name evidence="4" type="ORF">JKG61_18050</name>
</gene>
<evidence type="ECO:0000313" key="5">
    <source>
        <dbReference type="Proteomes" id="UP000625283"/>
    </source>
</evidence>
<feature type="domain" description="Gfo/Idh/MocA-like oxidoreductase N-terminal" evidence="3">
    <location>
        <begin position="48"/>
        <end position="173"/>
    </location>
</feature>
<dbReference type="PANTHER" id="PTHR43708:SF5">
    <property type="entry name" value="CONSERVED EXPRESSED OXIDOREDUCTASE (EUROFUNG)-RELATED"/>
    <property type="match status" value="1"/>
</dbReference>
<keyword evidence="2" id="KW-0560">Oxidoreductase</keyword>
<comment type="caution">
    <text evidence="4">The sequence shown here is derived from an EMBL/GenBank/DDBJ whole genome shotgun (WGS) entry which is preliminary data.</text>
</comment>
<protein>
    <submittedName>
        <fullName evidence="4">Gfo/Idh/MocA family oxidoreductase</fullName>
    </submittedName>
</protein>
<evidence type="ECO:0000259" key="3">
    <source>
        <dbReference type="Pfam" id="PF01408"/>
    </source>
</evidence>
<name>A0ABS1R7J7_9SPHI</name>
<evidence type="ECO:0000256" key="1">
    <source>
        <dbReference type="ARBA" id="ARBA00010928"/>
    </source>
</evidence>
<dbReference type="InterPro" id="IPR036291">
    <property type="entry name" value="NAD(P)-bd_dom_sf"/>
</dbReference>
<dbReference type="PANTHER" id="PTHR43708">
    <property type="entry name" value="CONSERVED EXPRESSED OXIDOREDUCTASE (EUROFUNG)"/>
    <property type="match status" value="1"/>
</dbReference>
<accession>A0ABS1R7J7</accession>
<dbReference type="Pfam" id="PF01408">
    <property type="entry name" value="GFO_IDH_MocA"/>
    <property type="match status" value="1"/>
</dbReference>
<evidence type="ECO:0000256" key="2">
    <source>
        <dbReference type="ARBA" id="ARBA00023002"/>
    </source>
</evidence>
<dbReference type="EMBL" id="JAERTY010000010">
    <property type="protein sequence ID" value="MBL1410667.1"/>
    <property type="molecule type" value="Genomic_DNA"/>
</dbReference>
<dbReference type="Proteomes" id="UP000625283">
    <property type="component" value="Unassembled WGS sequence"/>
</dbReference>
<dbReference type="SUPFAM" id="SSF51735">
    <property type="entry name" value="NAD(P)-binding Rossmann-fold domains"/>
    <property type="match status" value="1"/>
</dbReference>
<dbReference type="Gene3D" id="3.40.50.720">
    <property type="entry name" value="NAD(P)-binding Rossmann-like Domain"/>
    <property type="match status" value="1"/>
</dbReference>
<dbReference type="InterPro" id="IPR051317">
    <property type="entry name" value="Gfo/Idh/MocA_oxidoreduct"/>
</dbReference>
<evidence type="ECO:0000313" key="4">
    <source>
        <dbReference type="EMBL" id="MBL1410667.1"/>
    </source>
</evidence>
<dbReference type="RefSeq" id="WP_202104359.1">
    <property type="nucleotide sequence ID" value="NZ_JAERTY010000010.1"/>
</dbReference>